<reference evidence="2" key="1">
    <citation type="submission" date="2023-07" db="EMBL/GenBank/DDBJ databases">
        <title>30 novel species of actinomycetes from the DSMZ collection.</title>
        <authorList>
            <person name="Nouioui I."/>
        </authorList>
    </citation>
    <scope>NUCLEOTIDE SEQUENCE [LARGE SCALE GENOMIC DNA]</scope>
    <source>
        <strain evidence="2">DSM 45834</strain>
    </source>
</reference>
<keyword evidence="2" id="KW-1185">Reference proteome</keyword>
<protein>
    <submittedName>
        <fullName evidence="1">Uncharacterized protein</fullName>
    </submittedName>
</protein>
<gene>
    <name evidence="1" type="ORF">RM445_26505</name>
</gene>
<organism evidence="1 2">
    <name type="scientific">Pseudonocardia charpentierae</name>
    <dbReference type="NCBI Taxonomy" id="3075545"/>
    <lineage>
        <taxon>Bacteria</taxon>
        <taxon>Bacillati</taxon>
        <taxon>Actinomycetota</taxon>
        <taxon>Actinomycetes</taxon>
        <taxon>Pseudonocardiales</taxon>
        <taxon>Pseudonocardiaceae</taxon>
        <taxon>Pseudonocardia</taxon>
    </lineage>
</organism>
<sequence>MEPRLIRVPARPVRHAGALTLRLPSGDELLEEVLTRIRALPGTS</sequence>
<dbReference type="EMBL" id="JAVREJ010000025">
    <property type="protein sequence ID" value="MDT0353070.1"/>
    <property type="molecule type" value="Genomic_DNA"/>
</dbReference>
<evidence type="ECO:0000313" key="2">
    <source>
        <dbReference type="Proteomes" id="UP001183202"/>
    </source>
</evidence>
<name>A0ABU2NGI1_9PSEU</name>
<accession>A0ABU2NGI1</accession>
<evidence type="ECO:0000313" key="1">
    <source>
        <dbReference type="EMBL" id="MDT0353070.1"/>
    </source>
</evidence>
<comment type="caution">
    <text evidence="1">The sequence shown here is derived from an EMBL/GenBank/DDBJ whole genome shotgun (WGS) entry which is preliminary data.</text>
</comment>
<dbReference type="Proteomes" id="UP001183202">
    <property type="component" value="Unassembled WGS sequence"/>
</dbReference>
<proteinExistence type="predicted"/>
<dbReference type="RefSeq" id="WP_311559583.1">
    <property type="nucleotide sequence ID" value="NZ_JAVREJ010000025.1"/>
</dbReference>